<feature type="domain" description="HipA-like kinase" evidence="1">
    <location>
        <begin position="42"/>
        <end position="169"/>
    </location>
</feature>
<evidence type="ECO:0000313" key="2">
    <source>
        <dbReference type="EMBL" id="QPM89121.1"/>
    </source>
</evidence>
<accession>A0A418SKA4</accession>
<name>A0A418SKA4_9RHOB</name>
<dbReference type="KEGG" id="palw:PSAL_003310"/>
<dbReference type="EMBL" id="CP060436">
    <property type="protein sequence ID" value="QPM89121.1"/>
    <property type="molecule type" value="Genomic_DNA"/>
</dbReference>
<dbReference type="Proteomes" id="UP000283786">
    <property type="component" value="Chromosome"/>
</dbReference>
<sequence length="265" mass="29470">MSEVRLASVLVGAEGFKDGNVNDTFRGPVLTDDGEERLAVIKDLNLIQLCNELIVFCLAREANLPIPDCYLGLVRPGVLPINKAPQLQDGSHLAFVSVDVKVPNMTYRWKGSDDSGKSALVSEIAKWNDLGQLYAFDSWVANVDRNTGNFLFGGDNEYWIIDHGHCFTGPSWQPENLDPDVEYLNKLGLWVTRFMTLEQKKKCAKAARQFGVEIDGFDASETSQNSRIADLLPLQYTEALKEFLEKRTARVSLDASKALGVPQMV</sequence>
<proteinExistence type="predicted"/>
<evidence type="ECO:0000259" key="1">
    <source>
        <dbReference type="Pfam" id="PF20613"/>
    </source>
</evidence>
<dbReference type="AlphaFoldDB" id="A0A418SKA4"/>
<organism evidence="2 3">
    <name type="scientific">Pseudooceanicola algae</name>
    <dbReference type="NCBI Taxonomy" id="1537215"/>
    <lineage>
        <taxon>Bacteria</taxon>
        <taxon>Pseudomonadati</taxon>
        <taxon>Pseudomonadota</taxon>
        <taxon>Alphaproteobacteria</taxon>
        <taxon>Rhodobacterales</taxon>
        <taxon>Paracoccaceae</taxon>
        <taxon>Pseudooceanicola</taxon>
    </lineage>
</organism>
<dbReference type="OrthoDB" id="9128719at2"/>
<reference evidence="2 3" key="1">
    <citation type="submission" date="2020-08" db="EMBL/GenBank/DDBJ databases">
        <title>Genome sequence of Rhodobacteraceae bacterium Lw-13e.</title>
        <authorList>
            <person name="Poehlein A."/>
            <person name="Wolter L."/>
            <person name="Daniel R."/>
            <person name="Brinkhoff T."/>
        </authorList>
    </citation>
    <scope>NUCLEOTIDE SEQUENCE [LARGE SCALE GENOMIC DNA]</scope>
    <source>
        <strain evidence="2 3">Lw-13e</strain>
    </source>
</reference>
<evidence type="ECO:0000313" key="3">
    <source>
        <dbReference type="Proteomes" id="UP000283786"/>
    </source>
</evidence>
<dbReference type="RefSeq" id="WP_147407595.1">
    <property type="nucleotide sequence ID" value="NZ_CP060436.1"/>
</dbReference>
<protein>
    <recommendedName>
        <fullName evidence="1">HipA-like kinase domain-containing protein</fullName>
    </recommendedName>
</protein>
<gene>
    <name evidence="2" type="ORF">PSAL_003310</name>
</gene>
<dbReference type="Pfam" id="PF20613">
    <property type="entry name" value="HipA_2"/>
    <property type="match status" value="1"/>
</dbReference>
<keyword evidence="3" id="KW-1185">Reference proteome</keyword>
<dbReference type="InterPro" id="IPR046748">
    <property type="entry name" value="HipA_2"/>
</dbReference>